<dbReference type="InterPro" id="IPR045187">
    <property type="entry name" value="CcO_II"/>
</dbReference>
<evidence type="ECO:0000256" key="2">
    <source>
        <dbReference type="ARBA" id="ARBA00007866"/>
    </source>
</evidence>
<keyword evidence="8" id="KW-1185">Reference proteome</keyword>
<gene>
    <name evidence="7" type="ORF">RGD00_02470</name>
</gene>
<dbReference type="PANTHER" id="PTHR22888:SF9">
    <property type="entry name" value="CYTOCHROME C OXIDASE SUBUNIT 2"/>
    <property type="match status" value="1"/>
</dbReference>
<name>A0ABU1F4Q2_9RHOB</name>
<sequence>MPVLAGCGGPLSSLSPAGPAAAGIAVLWWAMLAGAVLITLLVLALVWRGFGPPVRRPPGERFWLHGMGVGFPLAVLAALVGAGIVVGERLHPGQEPPALRVEAIGRQWEWRFRQPGADGAMVETRGRLHIPAGVPVDVVIRSEDVIHSFWVPRLAGKMDALPGRDNLLRLRADRPGLYHGTSAEFSGAGYAGMRFEVLAYPPDTPPAALARPGPEAGR</sequence>
<evidence type="ECO:0000313" key="7">
    <source>
        <dbReference type="EMBL" id="MDR5651452.1"/>
    </source>
</evidence>
<evidence type="ECO:0000313" key="8">
    <source>
        <dbReference type="Proteomes" id="UP001247754"/>
    </source>
</evidence>
<dbReference type="Pfam" id="PF00116">
    <property type="entry name" value="COX2"/>
    <property type="match status" value="1"/>
</dbReference>
<dbReference type="InterPro" id="IPR008972">
    <property type="entry name" value="Cupredoxin"/>
</dbReference>
<dbReference type="RefSeq" id="WP_310455614.1">
    <property type="nucleotide sequence ID" value="NZ_JAVKPH010000002.1"/>
</dbReference>
<keyword evidence="3 5" id="KW-0472">Membrane</keyword>
<keyword evidence="5" id="KW-1133">Transmembrane helix</keyword>
<evidence type="ECO:0000259" key="6">
    <source>
        <dbReference type="PROSITE" id="PS50857"/>
    </source>
</evidence>
<feature type="transmembrane region" description="Helical" evidence="5">
    <location>
        <begin position="32"/>
        <end position="50"/>
    </location>
</feature>
<comment type="catalytic activity">
    <reaction evidence="4">
        <text>4 Fe(II)-[cytochrome c] + O2 + 8 H(+)(in) = 4 Fe(III)-[cytochrome c] + 2 H2O + 4 H(+)(out)</text>
        <dbReference type="Rhea" id="RHEA:11436"/>
        <dbReference type="Rhea" id="RHEA-COMP:10350"/>
        <dbReference type="Rhea" id="RHEA-COMP:14399"/>
        <dbReference type="ChEBI" id="CHEBI:15377"/>
        <dbReference type="ChEBI" id="CHEBI:15378"/>
        <dbReference type="ChEBI" id="CHEBI:15379"/>
        <dbReference type="ChEBI" id="CHEBI:29033"/>
        <dbReference type="ChEBI" id="CHEBI:29034"/>
        <dbReference type="EC" id="7.1.1.9"/>
    </reaction>
</comment>
<comment type="caution">
    <text evidence="7">The sequence shown here is derived from an EMBL/GenBank/DDBJ whole genome shotgun (WGS) entry which is preliminary data.</text>
</comment>
<evidence type="ECO:0000256" key="5">
    <source>
        <dbReference type="SAM" id="Phobius"/>
    </source>
</evidence>
<evidence type="ECO:0000256" key="4">
    <source>
        <dbReference type="ARBA" id="ARBA00047816"/>
    </source>
</evidence>
<reference evidence="7 8" key="1">
    <citation type="submission" date="2023-09" db="EMBL/GenBank/DDBJ databases">
        <title>Xinfangfangia sedmenti sp. nov., isolated the sedment.</title>
        <authorList>
            <person name="Xu L."/>
        </authorList>
    </citation>
    <scope>NUCLEOTIDE SEQUENCE [LARGE SCALE GENOMIC DNA]</scope>
    <source>
        <strain evidence="7 8">LG-4</strain>
    </source>
</reference>
<feature type="transmembrane region" description="Helical" evidence="5">
    <location>
        <begin position="62"/>
        <end position="86"/>
    </location>
</feature>
<dbReference type="Proteomes" id="UP001247754">
    <property type="component" value="Unassembled WGS sequence"/>
</dbReference>
<proteinExistence type="inferred from homology"/>
<dbReference type="Gene3D" id="2.60.40.420">
    <property type="entry name" value="Cupredoxins - blue copper proteins"/>
    <property type="match status" value="1"/>
</dbReference>
<dbReference type="PROSITE" id="PS50857">
    <property type="entry name" value="COX2_CUA"/>
    <property type="match status" value="1"/>
</dbReference>
<evidence type="ECO:0000256" key="1">
    <source>
        <dbReference type="ARBA" id="ARBA00004370"/>
    </source>
</evidence>
<dbReference type="PANTHER" id="PTHR22888">
    <property type="entry name" value="CYTOCHROME C OXIDASE, SUBUNIT II"/>
    <property type="match status" value="1"/>
</dbReference>
<dbReference type="EMBL" id="JAVKPH010000002">
    <property type="protein sequence ID" value="MDR5651452.1"/>
    <property type="molecule type" value="Genomic_DNA"/>
</dbReference>
<accession>A0ABU1F4Q2</accession>
<dbReference type="SUPFAM" id="SSF49503">
    <property type="entry name" value="Cupredoxins"/>
    <property type="match status" value="1"/>
</dbReference>
<comment type="subcellular location">
    <subcellularLocation>
        <location evidence="1">Membrane</location>
    </subcellularLocation>
</comment>
<keyword evidence="5" id="KW-0812">Transmembrane</keyword>
<organism evidence="7 8">
    <name type="scientific">Ruixingdingia sedimenti</name>
    <dbReference type="NCBI Taxonomy" id="3073604"/>
    <lineage>
        <taxon>Bacteria</taxon>
        <taxon>Pseudomonadati</taxon>
        <taxon>Pseudomonadota</taxon>
        <taxon>Alphaproteobacteria</taxon>
        <taxon>Rhodobacterales</taxon>
        <taxon>Paracoccaceae</taxon>
        <taxon>Ruixingdingia</taxon>
    </lineage>
</organism>
<protein>
    <submittedName>
        <fullName evidence="7">Cytochrome B</fullName>
    </submittedName>
</protein>
<evidence type="ECO:0000256" key="3">
    <source>
        <dbReference type="ARBA" id="ARBA00023136"/>
    </source>
</evidence>
<feature type="domain" description="Cytochrome oxidase subunit II copper A binding" evidence="6">
    <location>
        <begin position="96"/>
        <end position="211"/>
    </location>
</feature>
<comment type="similarity">
    <text evidence="2">Belongs to the cytochrome c oxidase subunit 2 family.</text>
</comment>
<dbReference type="InterPro" id="IPR002429">
    <property type="entry name" value="CcO_II-like_C"/>
</dbReference>